<evidence type="ECO:0000313" key="3">
    <source>
        <dbReference type="EMBL" id="THG01911.1"/>
    </source>
</evidence>
<dbReference type="PANTHER" id="PTHR33287">
    <property type="entry name" value="OS03G0453550 PROTEIN"/>
    <property type="match status" value="1"/>
</dbReference>
<dbReference type="PANTHER" id="PTHR33287:SF2">
    <property type="entry name" value="TRANSMEMBRANE PROTEIN"/>
    <property type="match status" value="1"/>
</dbReference>
<feature type="transmembrane region" description="Helical" evidence="2">
    <location>
        <begin position="178"/>
        <end position="200"/>
    </location>
</feature>
<sequence length="236" mass="27813">MNQNQRIEVERNQQELQTLNQNARIQPERDLEEEGVQTMNQEEKAKLAKNLKKMQTIIEKQDERIEKLQSTAFQLANFYFIFQGVIFTVVSNGSSAVKCDDWWFPFLLSLIATSLNLFALLVIGTKYKRSLDHQEENCRHYQEYEQRLLQRGSRQQAAQNRPQQQAATDPFTKKKRSVYLFLCMSLFVVFSVLTLIGCWWNRCKEMHDVKNLRGGNDDKCVKLCDRERCVRVCPDY</sequence>
<comment type="caution">
    <text evidence="3">The sequence shown here is derived from an EMBL/GenBank/DDBJ whole genome shotgun (WGS) entry which is preliminary data.</text>
</comment>
<feature type="coiled-coil region" evidence="1">
    <location>
        <begin position="2"/>
        <end position="71"/>
    </location>
</feature>
<feature type="transmembrane region" description="Helical" evidence="2">
    <location>
        <begin position="72"/>
        <end position="90"/>
    </location>
</feature>
<dbReference type="AlphaFoldDB" id="A0A4S4DGM4"/>
<accession>A0A4S4DGM4</accession>
<keyword evidence="2" id="KW-0472">Membrane</keyword>
<dbReference type="EMBL" id="SDRB02011294">
    <property type="protein sequence ID" value="THG01911.1"/>
    <property type="molecule type" value="Genomic_DNA"/>
</dbReference>
<evidence type="ECO:0000256" key="2">
    <source>
        <dbReference type="SAM" id="Phobius"/>
    </source>
</evidence>
<feature type="transmembrane region" description="Helical" evidence="2">
    <location>
        <begin position="102"/>
        <end position="123"/>
    </location>
</feature>
<keyword evidence="2" id="KW-0812">Transmembrane</keyword>
<keyword evidence="2" id="KW-1133">Transmembrane helix</keyword>
<evidence type="ECO:0008006" key="5">
    <source>
        <dbReference type="Google" id="ProtNLM"/>
    </source>
</evidence>
<dbReference type="Proteomes" id="UP000306102">
    <property type="component" value="Unassembled WGS sequence"/>
</dbReference>
<keyword evidence="1" id="KW-0175">Coiled coil</keyword>
<evidence type="ECO:0000256" key="1">
    <source>
        <dbReference type="SAM" id="Coils"/>
    </source>
</evidence>
<keyword evidence="4" id="KW-1185">Reference proteome</keyword>
<evidence type="ECO:0000313" key="4">
    <source>
        <dbReference type="Proteomes" id="UP000306102"/>
    </source>
</evidence>
<protein>
    <recommendedName>
        <fullName evidence="5">Transmembrane protein</fullName>
    </recommendedName>
</protein>
<organism evidence="3 4">
    <name type="scientific">Camellia sinensis var. sinensis</name>
    <name type="common">China tea</name>
    <dbReference type="NCBI Taxonomy" id="542762"/>
    <lineage>
        <taxon>Eukaryota</taxon>
        <taxon>Viridiplantae</taxon>
        <taxon>Streptophyta</taxon>
        <taxon>Embryophyta</taxon>
        <taxon>Tracheophyta</taxon>
        <taxon>Spermatophyta</taxon>
        <taxon>Magnoliopsida</taxon>
        <taxon>eudicotyledons</taxon>
        <taxon>Gunneridae</taxon>
        <taxon>Pentapetalae</taxon>
        <taxon>asterids</taxon>
        <taxon>Ericales</taxon>
        <taxon>Theaceae</taxon>
        <taxon>Camellia</taxon>
    </lineage>
</organism>
<reference evidence="3 4" key="1">
    <citation type="journal article" date="2018" name="Proc. Natl. Acad. Sci. U.S.A.">
        <title>Draft genome sequence of Camellia sinensis var. sinensis provides insights into the evolution of the tea genome and tea quality.</title>
        <authorList>
            <person name="Wei C."/>
            <person name="Yang H."/>
            <person name="Wang S."/>
            <person name="Zhao J."/>
            <person name="Liu C."/>
            <person name="Gao L."/>
            <person name="Xia E."/>
            <person name="Lu Y."/>
            <person name="Tai Y."/>
            <person name="She G."/>
            <person name="Sun J."/>
            <person name="Cao H."/>
            <person name="Tong W."/>
            <person name="Gao Q."/>
            <person name="Li Y."/>
            <person name="Deng W."/>
            <person name="Jiang X."/>
            <person name="Wang W."/>
            <person name="Chen Q."/>
            <person name="Zhang S."/>
            <person name="Li H."/>
            <person name="Wu J."/>
            <person name="Wang P."/>
            <person name="Li P."/>
            <person name="Shi C."/>
            <person name="Zheng F."/>
            <person name="Jian J."/>
            <person name="Huang B."/>
            <person name="Shan D."/>
            <person name="Shi M."/>
            <person name="Fang C."/>
            <person name="Yue Y."/>
            <person name="Li F."/>
            <person name="Li D."/>
            <person name="Wei S."/>
            <person name="Han B."/>
            <person name="Jiang C."/>
            <person name="Yin Y."/>
            <person name="Xia T."/>
            <person name="Zhang Z."/>
            <person name="Bennetzen J.L."/>
            <person name="Zhao S."/>
            <person name="Wan X."/>
        </authorList>
    </citation>
    <scope>NUCLEOTIDE SEQUENCE [LARGE SCALE GENOMIC DNA]</scope>
    <source>
        <strain evidence="4">cv. Shuchazao</strain>
        <tissue evidence="3">Leaf</tissue>
    </source>
</reference>
<proteinExistence type="predicted"/>
<name>A0A4S4DGM4_CAMSN</name>
<gene>
    <name evidence="3" type="ORF">TEA_010268</name>
</gene>